<evidence type="ECO:0000313" key="7">
    <source>
        <dbReference type="Proteomes" id="UP000227088"/>
    </source>
</evidence>
<dbReference type="InterPro" id="IPR001226">
    <property type="entry name" value="Flavodoxin_CS"/>
</dbReference>
<evidence type="ECO:0000313" key="6">
    <source>
        <dbReference type="EMBL" id="OUS35152.1"/>
    </source>
</evidence>
<evidence type="ECO:0000256" key="4">
    <source>
        <dbReference type="ARBA" id="ARBA00022643"/>
    </source>
</evidence>
<dbReference type="GO" id="GO:0016020">
    <property type="term" value="C:membrane"/>
    <property type="evidence" value="ECO:0007669"/>
    <property type="project" value="TreeGrafter"/>
</dbReference>
<dbReference type="SUPFAM" id="SSF52218">
    <property type="entry name" value="Flavoproteins"/>
    <property type="match status" value="1"/>
</dbReference>
<dbReference type="PANTHER" id="PTHR30546:SF23">
    <property type="entry name" value="FLAVOPROTEIN-LIKE PROTEIN YCP4-RELATED"/>
    <property type="match status" value="1"/>
</dbReference>
<dbReference type="Gene3D" id="3.40.50.360">
    <property type="match status" value="1"/>
</dbReference>
<dbReference type="InterPro" id="IPR010089">
    <property type="entry name" value="Flavoprotein_WrbA-like"/>
</dbReference>
<dbReference type="GO" id="GO:0009055">
    <property type="term" value="F:electron transfer activity"/>
    <property type="evidence" value="ECO:0007669"/>
    <property type="project" value="InterPro"/>
</dbReference>
<evidence type="ECO:0000259" key="5">
    <source>
        <dbReference type="PROSITE" id="PS50902"/>
    </source>
</evidence>
<dbReference type="EMBL" id="MABE01000697">
    <property type="protein sequence ID" value="OUS35152.1"/>
    <property type="molecule type" value="Genomic_DNA"/>
</dbReference>
<dbReference type="PROSITE" id="PS50902">
    <property type="entry name" value="FLAVODOXIN_LIKE"/>
    <property type="match status" value="1"/>
</dbReference>
<dbReference type="AlphaFoldDB" id="A0A1Y5HJ56"/>
<sequence>MASSKSTSAKPASPYILVLYYSRGGTTAKMAQAIAQGVEMVSGIEARIRTVPAISTNCEATESSIPSEGAIYCTEDDLKHCSGLIMGSPTRFGNMAAPLKYFIDSTSNLWLTGKLVNKPAGVFTATSSLHGGQETTLMSMALPLIHHGMVFCGIPYTESALLHTEAGGTPYGASHWSGNEGERVLSGHELKLCQAQGKRIATLGLALITGMSK</sequence>
<reference evidence="7" key="1">
    <citation type="journal article" date="2017" name="Proc. Natl. Acad. Sci. U.S.A.">
        <title>Simulation of Deepwater Horizon oil plume reveals substrate specialization within a complex community of hydrocarbon degraders.</title>
        <authorList>
            <person name="Hu P."/>
            <person name="Dubinsky E.A."/>
            <person name="Probst A.J."/>
            <person name="Wang J."/>
            <person name="Sieber C.M.K."/>
            <person name="Tom L.M."/>
            <person name="Gardinali P."/>
            <person name="Banfield J.F."/>
            <person name="Atlas R.M."/>
            <person name="Andersen G.L."/>
        </authorList>
    </citation>
    <scope>NUCLEOTIDE SEQUENCE [LARGE SCALE GENOMIC DNA]</scope>
</reference>
<comment type="cofactor">
    <cofactor evidence="1">
        <name>FMN</name>
        <dbReference type="ChEBI" id="CHEBI:58210"/>
    </cofactor>
</comment>
<dbReference type="InterPro" id="IPR008254">
    <property type="entry name" value="Flavodoxin/NO_synth"/>
</dbReference>
<dbReference type="NCBIfam" id="NF002999">
    <property type="entry name" value="PRK03767.1"/>
    <property type="match status" value="1"/>
</dbReference>
<dbReference type="NCBIfam" id="TIGR01755">
    <property type="entry name" value="flav_wrbA"/>
    <property type="match status" value="1"/>
</dbReference>
<dbReference type="Pfam" id="PF03358">
    <property type="entry name" value="FMN_red"/>
    <property type="match status" value="1"/>
</dbReference>
<comment type="similarity">
    <text evidence="2">Belongs to the WrbA family.</text>
</comment>
<evidence type="ECO:0000256" key="2">
    <source>
        <dbReference type="ARBA" id="ARBA00006961"/>
    </source>
</evidence>
<dbReference type="GO" id="GO:0010181">
    <property type="term" value="F:FMN binding"/>
    <property type="evidence" value="ECO:0007669"/>
    <property type="project" value="InterPro"/>
</dbReference>
<dbReference type="InterPro" id="IPR005025">
    <property type="entry name" value="FMN_Rdtase-like_dom"/>
</dbReference>
<dbReference type="Proteomes" id="UP000227088">
    <property type="component" value="Unassembled WGS sequence"/>
</dbReference>
<keyword evidence="3" id="KW-0285">Flavoprotein</keyword>
<organism evidence="6 7">
    <name type="scientific">Oleispira antarctica</name>
    <dbReference type="NCBI Taxonomy" id="188908"/>
    <lineage>
        <taxon>Bacteria</taxon>
        <taxon>Pseudomonadati</taxon>
        <taxon>Pseudomonadota</taxon>
        <taxon>Gammaproteobacteria</taxon>
        <taxon>Oceanospirillales</taxon>
        <taxon>Oceanospirillaceae</taxon>
        <taxon>Oleispira</taxon>
    </lineage>
</organism>
<proteinExistence type="inferred from homology"/>
<name>A0A1Y5HJ56_OLEAN</name>
<dbReference type="GO" id="GO:0003955">
    <property type="term" value="F:NAD(P)H dehydrogenase (quinone) activity"/>
    <property type="evidence" value="ECO:0007669"/>
    <property type="project" value="InterPro"/>
</dbReference>
<accession>A0A1Y5HJ56</accession>
<comment type="caution">
    <text evidence="6">The sequence shown here is derived from an EMBL/GenBank/DDBJ whole genome shotgun (WGS) entry which is preliminary data.</text>
</comment>
<dbReference type="PROSITE" id="PS00201">
    <property type="entry name" value="FLAVODOXIN"/>
    <property type="match status" value="1"/>
</dbReference>
<evidence type="ECO:0000256" key="3">
    <source>
        <dbReference type="ARBA" id="ARBA00022630"/>
    </source>
</evidence>
<gene>
    <name evidence="6" type="ORF">A9R00_12175</name>
</gene>
<protein>
    <submittedName>
        <fullName evidence="6">NAD(P)H:quinone oxidoreductase, type IV</fullName>
    </submittedName>
</protein>
<evidence type="ECO:0000256" key="1">
    <source>
        <dbReference type="ARBA" id="ARBA00001917"/>
    </source>
</evidence>
<dbReference type="InterPro" id="IPR029039">
    <property type="entry name" value="Flavoprotein-like_sf"/>
</dbReference>
<dbReference type="FunFam" id="3.40.50.360:FF:000001">
    <property type="entry name" value="NAD(P)H dehydrogenase (Quinone) FQR1-like"/>
    <property type="match status" value="1"/>
</dbReference>
<keyword evidence="4" id="KW-0288">FMN</keyword>
<feature type="domain" description="Flavodoxin-like" evidence="5">
    <location>
        <begin position="16"/>
        <end position="201"/>
    </location>
</feature>
<dbReference type="PANTHER" id="PTHR30546">
    <property type="entry name" value="FLAVODOXIN-RELATED PROTEIN WRBA-RELATED"/>
    <property type="match status" value="1"/>
</dbReference>